<dbReference type="Proteomes" id="UP000799754">
    <property type="component" value="Unassembled WGS sequence"/>
</dbReference>
<keyword evidence="2" id="KW-1185">Reference proteome</keyword>
<evidence type="ECO:0000313" key="1">
    <source>
        <dbReference type="EMBL" id="KAF2625452.1"/>
    </source>
</evidence>
<organism evidence="1 2">
    <name type="scientific">Macroventuria anomochaeta</name>
    <dbReference type="NCBI Taxonomy" id="301207"/>
    <lineage>
        <taxon>Eukaryota</taxon>
        <taxon>Fungi</taxon>
        <taxon>Dikarya</taxon>
        <taxon>Ascomycota</taxon>
        <taxon>Pezizomycotina</taxon>
        <taxon>Dothideomycetes</taxon>
        <taxon>Pleosporomycetidae</taxon>
        <taxon>Pleosporales</taxon>
        <taxon>Pleosporineae</taxon>
        <taxon>Didymellaceae</taxon>
        <taxon>Macroventuria</taxon>
    </lineage>
</organism>
<gene>
    <name evidence="1" type="ORF">BU25DRAFT_412501</name>
</gene>
<evidence type="ECO:0000313" key="2">
    <source>
        <dbReference type="Proteomes" id="UP000799754"/>
    </source>
</evidence>
<comment type="caution">
    <text evidence="1">The sequence shown here is derived from an EMBL/GenBank/DDBJ whole genome shotgun (WGS) entry which is preliminary data.</text>
</comment>
<dbReference type="EMBL" id="MU006725">
    <property type="protein sequence ID" value="KAF2625452.1"/>
    <property type="molecule type" value="Genomic_DNA"/>
</dbReference>
<sequence length="498" mass="53525">MSLRRSARNAVNSKAVAPEAPEALYEKTNTSGANKKVTTDDDLKATAIVDANASKKTSAPKKAAPRKRKAPLPEQTTALLNNVANHSEILTSTGASPELLQQIPPEVLQSIDVTKPVEIFTIPSGPFTAPDGPFREPGTARLPTPDLPAGADAPSTPLPKQTKRRRKTKADTVSPAKPPPFTPTPSGVGLITGANNVDRRPKDADHMLDDLASFNRPADPGMTNAPVLTPNGSQVVVNDSPAKKRKANDLPPDVGSPSKLGSGGSTIDMLLKDAEAYLIKVDKEVTGNGKLEKLIQTQKCKIFDPEGLREVVDPFTALASGIIGQQVSGAAAASIRKKFTALFSETHPSFPSPAQVLTLDIPKLRTAGLSQRKAEYISGLAEKFASGEFTAEGLVSASDEELIEKLVAVRGLGRWSVEMFACFGLKRMDVFSTGDLGVQRGMAAYMGRDVSKLKNKGGKWKYMSEQEMLSIASKFSPYRSLFMWYMWRIADVETEVLE</sequence>
<reference evidence="1" key="1">
    <citation type="journal article" date="2020" name="Stud. Mycol.">
        <title>101 Dothideomycetes genomes: a test case for predicting lifestyles and emergence of pathogens.</title>
        <authorList>
            <person name="Haridas S."/>
            <person name="Albert R."/>
            <person name="Binder M."/>
            <person name="Bloem J."/>
            <person name="Labutti K."/>
            <person name="Salamov A."/>
            <person name="Andreopoulos B."/>
            <person name="Baker S."/>
            <person name="Barry K."/>
            <person name="Bills G."/>
            <person name="Bluhm B."/>
            <person name="Cannon C."/>
            <person name="Castanera R."/>
            <person name="Culley D."/>
            <person name="Daum C."/>
            <person name="Ezra D."/>
            <person name="Gonzalez J."/>
            <person name="Henrissat B."/>
            <person name="Kuo A."/>
            <person name="Liang C."/>
            <person name="Lipzen A."/>
            <person name="Lutzoni F."/>
            <person name="Magnuson J."/>
            <person name="Mondo S."/>
            <person name="Nolan M."/>
            <person name="Ohm R."/>
            <person name="Pangilinan J."/>
            <person name="Park H.-J."/>
            <person name="Ramirez L."/>
            <person name="Alfaro M."/>
            <person name="Sun H."/>
            <person name="Tritt A."/>
            <person name="Yoshinaga Y."/>
            <person name="Zwiers L.-H."/>
            <person name="Turgeon B."/>
            <person name="Goodwin S."/>
            <person name="Spatafora J."/>
            <person name="Crous P."/>
            <person name="Grigoriev I."/>
        </authorList>
    </citation>
    <scope>NUCLEOTIDE SEQUENCE</scope>
    <source>
        <strain evidence="1">CBS 525.71</strain>
    </source>
</reference>
<protein>
    <submittedName>
        <fullName evidence="1">DNA glycosylase</fullName>
    </submittedName>
</protein>
<proteinExistence type="predicted"/>
<accession>A0ACB6RW24</accession>
<name>A0ACB6RW24_9PLEO</name>